<organism evidence="2 3">
    <name type="scientific">Asticcacaulis aquaticus</name>
    <dbReference type="NCBI Taxonomy" id="2984212"/>
    <lineage>
        <taxon>Bacteria</taxon>
        <taxon>Pseudomonadati</taxon>
        <taxon>Pseudomonadota</taxon>
        <taxon>Alphaproteobacteria</taxon>
        <taxon>Caulobacterales</taxon>
        <taxon>Caulobacteraceae</taxon>
        <taxon>Asticcacaulis</taxon>
    </lineage>
</organism>
<sequence>MKRLALIVALMLMPVAACSQVPVTAAVVNPLSREPFYAMIVKDAGNLKATTEGFAKAPSLALLSQPGFTKYAEAITDLSARDLKGHQDLKKRGTDNDLKCVLMGVSLDLPIKLKAIQAATTEAELKRALNDMALLLGDNIDVIVTPATADSGLDCVIEFGDK</sequence>
<evidence type="ECO:0000313" key="2">
    <source>
        <dbReference type="EMBL" id="MDC7683149.1"/>
    </source>
</evidence>
<name>A0ABT5HSX3_9CAUL</name>
<feature type="chain" id="PRO_5046822402" evidence="1">
    <location>
        <begin position="20"/>
        <end position="162"/>
    </location>
</feature>
<dbReference type="EMBL" id="JAQQKX010000005">
    <property type="protein sequence ID" value="MDC7683149.1"/>
    <property type="molecule type" value="Genomic_DNA"/>
</dbReference>
<evidence type="ECO:0000313" key="3">
    <source>
        <dbReference type="Proteomes" id="UP001214854"/>
    </source>
</evidence>
<dbReference type="Proteomes" id="UP001214854">
    <property type="component" value="Unassembled WGS sequence"/>
</dbReference>
<comment type="caution">
    <text evidence="2">The sequence shown here is derived from an EMBL/GenBank/DDBJ whole genome shotgun (WGS) entry which is preliminary data.</text>
</comment>
<gene>
    <name evidence="2" type="ORF">PQU92_07660</name>
</gene>
<protein>
    <submittedName>
        <fullName evidence="2">Uncharacterized protein</fullName>
    </submittedName>
</protein>
<evidence type="ECO:0000256" key="1">
    <source>
        <dbReference type="SAM" id="SignalP"/>
    </source>
</evidence>
<dbReference type="RefSeq" id="WP_272747629.1">
    <property type="nucleotide sequence ID" value="NZ_JAQQKX010000005.1"/>
</dbReference>
<accession>A0ABT5HSX3</accession>
<reference evidence="2 3" key="1">
    <citation type="submission" date="2023-01" db="EMBL/GenBank/DDBJ databases">
        <title>Novel species of the genus Asticcacaulis isolated from rivers.</title>
        <authorList>
            <person name="Lu H."/>
        </authorList>
    </citation>
    <scope>NUCLEOTIDE SEQUENCE [LARGE SCALE GENOMIC DNA]</scope>
    <source>
        <strain evidence="2 3">BYS171W</strain>
    </source>
</reference>
<keyword evidence="1" id="KW-0732">Signal</keyword>
<keyword evidence="3" id="KW-1185">Reference proteome</keyword>
<feature type="signal peptide" evidence="1">
    <location>
        <begin position="1"/>
        <end position="19"/>
    </location>
</feature>
<proteinExistence type="predicted"/>